<feature type="transmembrane region" description="Helical" evidence="1">
    <location>
        <begin position="103"/>
        <end position="129"/>
    </location>
</feature>
<evidence type="ECO:0000313" key="3">
    <source>
        <dbReference type="Proteomes" id="UP001139103"/>
    </source>
</evidence>
<protein>
    <submittedName>
        <fullName evidence="2">Uncharacterized protein</fullName>
    </submittedName>
</protein>
<feature type="transmembrane region" description="Helical" evidence="1">
    <location>
        <begin position="40"/>
        <end position="58"/>
    </location>
</feature>
<evidence type="ECO:0000256" key="1">
    <source>
        <dbReference type="SAM" id="Phobius"/>
    </source>
</evidence>
<keyword evidence="1" id="KW-1133">Transmembrane helix</keyword>
<reference evidence="2" key="1">
    <citation type="submission" date="2021-11" db="EMBL/GenBank/DDBJ databases">
        <title>Genome sequence.</title>
        <authorList>
            <person name="Sun Q."/>
        </authorList>
    </citation>
    <scope>NUCLEOTIDE SEQUENCE</scope>
    <source>
        <strain evidence="2">JC732</strain>
    </source>
</reference>
<comment type="caution">
    <text evidence="2">The sequence shown here is derived from an EMBL/GenBank/DDBJ whole genome shotgun (WGS) entry which is preliminary data.</text>
</comment>
<sequence length="399" mass="44769">MTGSVRRGQWLFFVIVIPVALLESANLVLAFLRPWNEISWFRGVIIPAVLLLLCYSLWFGSRSTRSTLAIWLGLKGLVLSAIIFAIANAMFKETPPEAMQLLFQIMLRVAGVIAVGACFYFWAGLTVWLSPSLRKFLDLQEMKEQELGVSPFAWLRRRSTHSLVHRYIGELPLPSRVLLLADPKNLPGLSVTGFGGEAAYLFMTQESTPPRYGRVHSVRVMFETADEVRRRRLGEVPIDTARLVLVDQGNYDRDWNEEGPMRRGIIVTRNSDDLIEELHESLGVEIEGTFSGYPCIKGPVSEELEAEIRAYIASNPKYPDYFTHFEIATDSSLERALCPEDGLQPIADRPKGLFFVCGAGYGDGTYDVIGEFANERLVALEINFLTEEEAKRVEASLPG</sequence>
<keyword evidence="1" id="KW-0472">Membrane</keyword>
<keyword evidence="1" id="KW-0812">Transmembrane</keyword>
<feature type="transmembrane region" description="Helical" evidence="1">
    <location>
        <begin position="70"/>
        <end position="91"/>
    </location>
</feature>
<dbReference type="RefSeq" id="WP_230225034.1">
    <property type="nucleotide sequence ID" value="NZ_JAJKFT010000010.1"/>
</dbReference>
<keyword evidence="3" id="KW-1185">Reference proteome</keyword>
<dbReference type="Proteomes" id="UP001139103">
    <property type="component" value="Unassembled WGS sequence"/>
</dbReference>
<dbReference type="AlphaFoldDB" id="A0A9X1MRF4"/>
<name>A0A9X1MRF4_9BACT</name>
<organism evidence="2 3">
    <name type="scientific">Blastopirellula sediminis</name>
    <dbReference type="NCBI Taxonomy" id="2894196"/>
    <lineage>
        <taxon>Bacteria</taxon>
        <taxon>Pseudomonadati</taxon>
        <taxon>Planctomycetota</taxon>
        <taxon>Planctomycetia</taxon>
        <taxon>Pirellulales</taxon>
        <taxon>Pirellulaceae</taxon>
        <taxon>Blastopirellula</taxon>
    </lineage>
</organism>
<accession>A0A9X1MRF4</accession>
<evidence type="ECO:0000313" key="2">
    <source>
        <dbReference type="EMBL" id="MCC9632178.1"/>
    </source>
</evidence>
<dbReference type="EMBL" id="JAJKFT010000010">
    <property type="protein sequence ID" value="MCC9632178.1"/>
    <property type="molecule type" value="Genomic_DNA"/>
</dbReference>
<proteinExistence type="predicted"/>
<gene>
    <name evidence="2" type="ORF">LOC68_27600</name>
</gene>